<proteinExistence type="predicted"/>
<dbReference type="AlphaFoldDB" id="A0A1Y5FDM4"/>
<evidence type="ECO:0000313" key="1">
    <source>
        <dbReference type="EMBL" id="OUS00326.1"/>
    </source>
</evidence>
<comment type="caution">
    <text evidence="1">The sequence shown here is derived from an EMBL/GenBank/DDBJ whole genome shotgun (WGS) entry which is preliminary data.</text>
</comment>
<accession>A0A1Y5FDM4</accession>
<protein>
    <submittedName>
        <fullName evidence="1">Uncharacterized protein</fullName>
    </submittedName>
</protein>
<feature type="non-terminal residue" evidence="1">
    <location>
        <position position="1"/>
    </location>
</feature>
<gene>
    <name evidence="1" type="ORF">A9Q84_00300</name>
</gene>
<sequence length="343" mass="38766">IKILDFEYIKKGKKLLYSQSLASTDEKTARFIISDPNSTEIVQMIPRGTVLSSLKYLRTNIKLSASGTVLGASNSRSYLPNSLFVNDVDLHKLLPNEINLGLWKTIPLGTSINDRPVAGNVYSIIYGKAKSLVSSKKVKSSQEGVGVNESVDIISYAYGDKIIYEISAFENKPNISASSYTTKEEVWEKQLCRDVDEREGRGEMKARRICWQAQFSTGCSTRQYKTFYTEEKIQLNTENYSKYLNVRFGKKSLEEFTGKYTLYSNEGSLYILVNVDEEFIQNINISKFHSIAQEHRLLTGMFAWNACPILDPGFKCISCASSSAIFNGEVKFDYQLTKFGTRN</sequence>
<dbReference type="EMBL" id="MAAO01000001">
    <property type="protein sequence ID" value="OUS00326.1"/>
    <property type="molecule type" value="Genomic_DNA"/>
</dbReference>
<reference evidence="2" key="1">
    <citation type="journal article" date="2017" name="Proc. Natl. Acad. Sci. U.S.A.">
        <title>Simulation of Deepwater Horizon oil plume reveals substrate specialization within a complex community of hydrocarbon-degraders.</title>
        <authorList>
            <person name="Hu P."/>
            <person name="Dubinsky E.A."/>
            <person name="Probst A.J."/>
            <person name="Wang J."/>
            <person name="Sieber C.M.K."/>
            <person name="Tom L.M."/>
            <person name="Gardinali P."/>
            <person name="Banfield J.F."/>
            <person name="Atlas R.M."/>
            <person name="Andersen G.L."/>
        </authorList>
    </citation>
    <scope>NUCLEOTIDE SEQUENCE [LARGE SCALE GENOMIC DNA]</scope>
</reference>
<dbReference type="Proteomes" id="UP000196531">
    <property type="component" value="Unassembled WGS sequence"/>
</dbReference>
<name>A0A1Y5FDM4_9BACT</name>
<evidence type="ECO:0000313" key="2">
    <source>
        <dbReference type="Proteomes" id="UP000196531"/>
    </source>
</evidence>
<organism evidence="1 2">
    <name type="scientific">Halobacteriovorax marinus</name>
    <dbReference type="NCBI Taxonomy" id="97084"/>
    <lineage>
        <taxon>Bacteria</taxon>
        <taxon>Pseudomonadati</taxon>
        <taxon>Bdellovibrionota</taxon>
        <taxon>Bacteriovoracia</taxon>
        <taxon>Bacteriovoracales</taxon>
        <taxon>Halobacteriovoraceae</taxon>
        <taxon>Halobacteriovorax</taxon>
    </lineage>
</organism>